<evidence type="ECO:0000256" key="1">
    <source>
        <dbReference type="SAM" id="MobiDB-lite"/>
    </source>
</evidence>
<feature type="region of interest" description="Disordered" evidence="1">
    <location>
        <begin position="128"/>
        <end position="203"/>
    </location>
</feature>
<dbReference type="PANTHER" id="PTHR34409">
    <property type="entry name" value="SET DOMAIN-CONTAINING PROTEIN"/>
    <property type="match status" value="1"/>
</dbReference>
<dbReference type="HOGENOM" id="CLU_659210_0_0_1"/>
<feature type="compositionally biased region" description="Low complexity" evidence="1">
    <location>
        <begin position="81"/>
        <end position="100"/>
    </location>
</feature>
<feature type="region of interest" description="Disordered" evidence="1">
    <location>
        <begin position="388"/>
        <end position="417"/>
    </location>
</feature>
<keyword evidence="4" id="KW-1185">Reference proteome</keyword>
<reference evidence="3 4" key="1">
    <citation type="submission" date="2014-04" db="EMBL/GenBank/DDBJ databases">
        <authorList>
            <consortium name="DOE Joint Genome Institute"/>
            <person name="Kuo A."/>
            <person name="Girlanda M."/>
            <person name="Perotto S."/>
            <person name="Kohler A."/>
            <person name="Nagy L.G."/>
            <person name="Floudas D."/>
            <person name="Copeland A."/>
            <person name="Barry K.W."/>
            <person name="Cichocki N."/>
            <person name="Veneault-Fourrey C."/>
            <person name="LaButti K."/>
            <person name="Lindquist E.A."/>
            <person name="Lipzen A."/>
            <person name="Lundell T."/>
            <person name="Morin E."/>
            <person name="Murat C."/>
            <person name="Sun H."/>
            <person name="Tunlid A."/>
            <person name="Henrissat B."/>
            <person name="Grigoriev I.V."/>
            <person name="Hibbett D.S."/>
            <person name="Martin F."/>
            <person name="Nordberg H.P."/>
            <person name="Cantor M.N."/>
            <person name="Hua S.X."/>
        </authorList>
    </citation>
    <scope>NUCLEOTIDE SEQUENCE [LARGE SCALE GENOMIC DNA]</scope>
    <source>
        <strain evidence="3 4">MUT 4182</strain>
    </source>
</reference>
<feature type="region of interest" description="Disordered" evidence="1">
    <location>
        <begin position="1"/>
        <end position="116"/>
    </location>
</feature>
<feature type="compositionally biased region" description="Polar residues" evidence="1">
    <location>
        <begin position="172"/>
        <end position="197"/>
    </location>
</feature>
<feature type="compositionally biased region" description="Polar residues" evidence="1">
    <location>
        <begin position="1"/>
        <end position="24"/>
    </location>
</feature>
<evidence type="ECO:0000313" key="3">
    <source>
        <dbReference type="EMBL" id="KIO19346.1"/>
    </source>
</evidence>
<dbReference type="OrthoDB" id="99432at2759"/>
<reference evidence="4" key="2">
    <citation type="submission" date="2015-01" db="EMBL/GenBank/DDBJ databases">
        <title>Evolutionary Origins and Diversification of the Mycorrhizal Mutualists.</title>
        <authorList>
            <consortium name="DOE Joint Genome Institute"/>
            <consortium name="Mycorrhizal Genomics Consortium"/>
            <person name="Kohler A."/>
            <person name="Kuo A."/>
            <person name="Nagy L.G."/>
            <person name="Floudas D."/>
            <person name="Copeland A."/>
            <person name="Barry K.W."/>
            <person name="Cichocki N."/>
            <person name="Veneault-Fourrey C."/>
            <person name="LaButti K."/>
            <person name="Lindquist E.A."/>
            <person name="Lipzen A."/>
            <person name="Lundell T."/>
            <person name="Morin E."/>
            <person name="Murat C."/>
            <person name="Riley R."/>
            <person name="Ohm R."/>
            <person name="Sun H."/>
            <person name="Tunlid A."/>
            <person name="Henrissat B."/>
            <person name="Grigoriev I.V."/>
            <person name="Hibbett D.S."/>
            <person name="Martin F."/>
        </authorList>
    </citation>
    <scope>NUCLEOTIDE SEQUENCE [LARGE SCALE GENOMIC DNA]</scope>
    <source>
        <strain evidence="4">MUT 4182</strain>
    </source>
</reference>
<dbReference type="Pfam" id="PF20681">
    <property type="entry name" value="DUF6818"/>
    <property type="match status" value="1"/>
</dbReference>
<protein>
    <recommendedName>
        <fullName evidence="2">DUF6818 domain-containing protein</fullName>
    </recommendedName>
</protein>
<name>A0A0C3Q6E0_9AGAM</name>
<feature type="domain" description="DUF6818" evidence="2">
    <location>
        <begin position="222"/>
        <end position="299"/>
    </location>
</feature>
<organism evidence="3 4">
    <name type="scientific">Tulasnella calospora MUT 4182</name>
    <dbReference type="NCBI Taxonomy" id="1051891"/>
    <lineage>
        <taxon>Eukaryota</taxon>
        <taxon>Fungi</taxon>
        <taxon>Dikarya</taxon>
        <taxon>Basidiomycota</taxon>
        <taxon>Agaricomycotina</taxon>
        <taxon>Agaricomycetes</taxon>
        <taxon>Cantharellales</taxon>
        <taxon>Tulasnellaceae</taxon>
        <taxon>Tulasnella</taxon>
    </lineage>
</organism>
<accession>A0A0C3Q6E0</accession>
<dbReference type="STRING" id="1051891.A0A0C3Q6E0"/>
<dbReference type="InterPro" id="IPR049203">
    <property type="entry name" value="DUF6818"/>
</dbReference>
<dbReference type="PANTHER" id="PTHR34409:SF1">
    <property type="entry name" value="MYB-LIKE DOMAIN-CONTAINING PROTEIN"/>
    <property type="match status" value="1"/>
</dbReference>
<gene>
    <name evidence="3" type="ORF">M407DRAFT_11439</name>
</gene>
<feature type="compositionally biased region" description="Polar residues" evidence="1">
    <location>
        <begin position="341"/>
        <end position="352"/>
    </location>
</feature>
<evidence type="ECO:0000313" key="4">
    <source>
        <dbReference type="Proteomes" id="UP000054248"/>
    </source>
</evidence>
<sequence length="417" mass="44274">MSHYNHFQTPNSARYYSQQSSQDMPSPAGGHGRPSTAVPSPMAQATEPPRLHPAIGPQRYIAPLPGPGQSAHQAQIRSFHLPSLPSLSGLSRTATSAPGAPQTPTPPVTQAIGGTPAGDSEIQIIEKSLGQHGSKKKATAASATEPAKKRHVSLSDTEDQPAPTQPAKRGKTATTNATSNQPKKSSQPKVKLSNNGGRQPGARGYSKVELVMLTKLMRKKLPTGTLGWSAVHRAYNQWAAKKNYSERQLSGLKAKWGALVSTKKPTGNAKVPREVREAKEIDKLISRKAEVRALNDEAEECSGSGKSGELDTDTVSGLSSDDDLENESSESGGATDDENQSGKQRMPSNSTKEQIKRTIIDERKGKGSTAGVLNRIAAVFDPETMATKSTARGKFAVEISGPTPRAEHRPAESASST</sequence>
<evidence type="ECO:0000259" key="2">
    <source>
        <dbReference type="Pfam" id="PF20681"/>
    </source>
</evidence>
<dbReference type="Proteomes" id="UP000054248">
    <property type="component" value="Unassembled WGS sequence"/>
</dbReference>
<dbReference type="AlphaFoldDB" id="A0A0C3Q6E0"/>
<proteinExistence type="predicted"/>
<feature type="compositionally biased region" description="Basic and acidic residues" evidence="1">
    <location>
        <begin position="353"/>
        <end position="365"/>
    </location>
</feature>
<dbReference type="EMBL" id="KN823227">
    <property type="protein sequence ID" value="KIO19346.1"/>
    <property type="molecule type" value="Genomic_DNA"/>
</dbReference>
<feature type="region of interest" description="Disordered" evidence="1">
    <location>
        <begin position="295"/>
        <end position="371"/>
    </location>
</feature>